<protein>
    <recommendedName>
        <fullName evidence="3">Coenzyme Q (Ubiquinone) biosynthesis protein Coq4</fullName>
    </recommendedName>
</protein>
<name>A0A4P2R612_SORCE</name>
<evidence type="ECO:0000313" key="1">
    <source>
        <dbReference type="EMBL" id="AUX38587.1"/>
    </source>
</evidence>
<reference evidence="1 2" key="1">
    <citation type="submission" date="2015-09" db="EMBL/GenBank/DDBJ databases">
        <title>Sorangium comparison.</title>
        <authorList>
            <person name="Zaburannyi N."/>
            <person name="Bunk B."/>
            <person name="Overmann J."/>
            <person name="Mueller R."/>
        </authorList>
    </citation>
    <scope>NUCLEOTIDE SEQUENCE [LARGE SCALE GENOMIC DNA]</scope>
    <source>
        <strain evidence="1 2">So ce836</strain>
    </source>
</reference>
<dbReference type="RefSeq" id="WP_129581015.1">
    <property type="nucleotide sequence ID" value="NZ_CP012672.1"/>
</dbReference>
<evidence type="ECO:0000313" key="2">
    <source>
        <dbReference type="Proteomes" id="UP000295497"/>
    </source>
</evidence>
<evidence type="ECO:0008006" key="3">
    <source>
        <dbReference type="Google" id="ProtNLM"/>
    </source>
</evidence>
<proteinExistence type="predicted"/>
<gene>
    <name evidence="1" type="ORF">SOCE836_108340</name>
</gene>
<organism evidence="1 2">
    <name type="scientific">Sorangium cellulosum</name>
    <name type="common">Polyangium cellulosum</name>
    <dbReference type="NCBI Taxonomy" id="56"/>
    <lineage>
        <taxon>Bacteria</taxon>
        <taxon>Pseudomonadati</taxon>
        <taxon>Myxococcota</taxon>
        <taxon>Polyangia</taxon>
        <taxon>Polyangiales</taxon>
        <taxon>Polyangiaceae</taxon>
        <taxon>Sorangium</taxon>
    </lineage>
</organism>
<dbReference type="Proteomes" id="UP000295497">
    <property type="component" value="Chromosome"/>
</dbReference>
<accession>A0A4P2R612</accession>
<dbReference type="EMBL" id="CP012672">
    <property type="protein sequence ID" value="AUX38587.1"/>
    <property type="molecule type" value="Genomic_DNA"/>
</dbReference>
<sequence length="216" mass="25079">MYTAIIDSIANPSPTRETPLERAIITKTWRVLGLQGFIFAAYLDYFCDLFGIPKGRTHWRIYDYFRERCEDPEVAGRFRGLEHLPEGTFGRELWKHCRAKGVPLPGEPRGLPLNGAVHDMIHLLSGYDITSWEEMLATAFSLGFMFTRKARNYAPRRHLTVLPVRILASLVPIRRVQRAIRRGEAMTVDLFGDWDPWEVMEMPLEEIKRNYNITPE</sequence>
<dbReference type="AlphaFoldDB" id="A0A4P2R612"/>